<dbReference type="SUPFAM" id="SSF51182">
    <property type="entry name" value="RmlC-like cupins"/>
    <property type="match status" value="1"/>
</dbReference>
<gene>
    <name evidence="2" type="ORF">GCM10011512_24490</name>
</gene>
<proteinExistence type="predicted"/>
<reference evidence="3" key="1">
    <citation type="journal article" date="2019" name="Int. J. Syst. Evol. Microbiol.">
        <title>The Global Catalogue of Microorganisms (GCM) 10K type strain sequencing project: providing services to taxonomists for standard genome sequencing and annotation.</title>
        <authorList>
            <consortium name="The Broad Institute Genomics Platform"/>
            <consortium name="The Broad Institute Genome Sequencing Center for Infectious Disease"/>
            <person name="Wu L."/>
            <person name="Ma J."/>
        </authorList>
    </citation>
    <scope>NUCLEOTIDE SEQUENCE [LARGE SCALE GENOMIC DNA]</scope>
    <source>
        <strain evidence="3">CGMCC 1.15480</strain>
    </source>
</reference>
<evidence type="ECO:0000259" key="1">
    <source>
        <dbReference type="Pfam" id="PF07883"/>
    </source>
</evidence>
<dbReference type="Gene3D" id="2.60.120.10">
    <property type="entry name" value="Jelly Rolls"/>
    <property type="match status" value="1"/>
</dbReference>
<comment type="caution">
    <text evidence="2">The sequence shown here is derived from an EMBL/GenBank/DDBJ whole genome shotgun (WGS) entry which is preliminary data.</text>
</comment>
<dbReference type="Proteomes" id="UP000597761">
    <property type="component" value="Unassembled WGS sequence"/>
</dbReference>
<dbReference type="PANTHER" id="PTHR43698">
    <property type="entry name" value="RIBD C-TERMINAL DOMAIN CONTAINING PROTEIN"/>
    <property type="match status" value="1"/>
</dbReference>
<accession>A0ABQ1PG68</accession>
<dbReference type="CDD" id="cd02233">
    <property type="entry name" value="cupin_HNL-like"/>
    <property type="match status" value="1"/>
</dbReference>
<keyword evidence="3" id="KW-1185">Reference proteome</keyword>
<sequence>MIRVRPAEQAGTAGKPGSRFTGDAFAYLTLPATDGVTINTVTFAPAARTHWHSHERGQILQVLSGRGLIQTRGEEPLVLRQGDTVWIPPGETHWHGAAPDSSLTHTAISLGVTDWLEPVVDYPGAAQAEETSS</sequence>
<dbReference type="InterPro" id="IPR014710">
    <property type="entry name" value="RmlC-like_jellyroll"/>
</dbReference>
<evidence type="ECO:0000313" key="3">
    <source>
        <dbReference type="Proteomes" id="UP000597761"/>
    </source>
</evidence>
<dbReference type="EMBL" id="BMJI01000018">
    <property type="protein sequence ID" value="GGC96575.1"/>
    <property type="molecule type" value="Genomic_DNA"/>
</dbReference>
<dbReference type="InterPro" id="IPR047263">
    <property type="entry name" value="HNL-like_cupin"/>
</dbReference>
<dbReference type="InterPro" id="IPR013096">
    <property type="entry name" value="Cupin_2"/>
</dbReference>
<feature type="domain" description="Cupin type-2" evidence="1">
    <location>
        <begin position="40"/>
        <end position="99"/>
    </location>
</feature>
<dbReference type="Pfam" id="PF07883">
    <property type="entry name" value="Cupin_2"/>
    <property type="match status" value="1"/>
</dbReference>
<dbReference type="InterPro" id="IPR011051">
    <property type="entry name" value="RmlC_Cupin_sf"/>
</dbReference>
<protein>
    <recommendedName>
        <fullName evidence="1">Cupin type-2 domain-containing protein</fullName>
    </recommendedName>
</protein>
<dbReference type="RefSeq" id="WP_188668713.1">
    <property type="nucleotide sequence ID" value="NZ_BMJI01000018.1"/>
</dbReference>
<name>A0ABQ1PG68_9MICC</name>
<evidence type="ECO:0000313" key="2">
    <source>
        <dbReference type="EMBL" id="GGC96575.1"/>
    </source>
</evidence>
<organism evidence="2 3">
    <name type="scientific">Tersicoccus solisilvae</name>
    <dbReference type="NCBI Taxonomy" id="1882339"/>
    <lineage>
        <taxon>Bacteria</taxon>
        <taxon>Bacillati</taxon>
        <taxon>Actinomycetota</taxon>
        <taxon>Actinomycetes</taxon>
        <taxon>Micrococcales</taxon>
        <taxon>Micrococcaceae</taxon>
        <taxon>Tersicoccus</taxon>
    </lineage>
</organism>
<dbReference type="PANTHER" id="PTHR43698:SF1">
    <property type="entry name" value="BLL4564 PROTEIN"/>
    <property type="match status" value="1"/>
</dbReference>